<dbReference type="EMBL" id="CP002454">
    <property type="protein sequence ID" value="ADV65957.1"/>
    <property type="molecule type" value="Genomic_DNA"/>
</dbReference>
<dbReference type="KEGG" id="dmr:Deima_0296"/>
<evidence type="ECO:0000313" key="2">
    <source>
        <dbReference type="EMBL" id="ADV65957.1"/>
    </source>
</evidence>
<dbReference type="eggNOG" id="COG0702">
    <property type="taxonomic scope" value="Bacteria"/>
</dbReference>
<evidence type="ECO:0000313" key="3">
    <source>
        <dbReference type="Proteomes" id="UP000008635"/>
    </source>
</evidence>
<dbReference type="HOGENOM" id="CLU_007383_10_4_0"/>
<dbReference type="RefSeq" id="WP_013555462.1">
    <property type="nucleotide sequence ID" value="NC_014958.1"/>
</dbReference>
<name>E8U4C0_DEIML</name>
<dbReference type="Pfam" id="PF13460">
    <property type="entry name" value="NAD_binding_10"/>
    <property type="match status" value="1"/>
</dbReference>
<feature type="domain" description="NAD(P)-binding" evidence="1">
    <location>
        <begin position="6"/>
        <end position="184"/>
    </location>
</feature>
<accession>E8U4C0</accession>
<gene>
    <name evidence="2" type="ordered locus">Deima_0296</name>
</gene>
<dbReference type="InterPro" id="IPR052718">
    <property type="entry name" value="NmrA-type_oxidoreductase"/>
</dbReference>
<organism evidence="2 3">
    <name type="scientific">Deinococcus maricopensis (strain DSM 21211 / LMG 22137 / NRRL B-23946 / LB-34)</name>
    <dbReference type="NCBI Taxonomy" id="709986"/>
    <lineage>
        <taxon>Bacteria</taxon>
        <taxon>Thermotogati</taxon>
        <taxon>Deinococcota</taxon>
        <taxon>Deinococci</taxon>
        <taxon>Deinococcales</taxon>
        <taxon>Deinococcaceae</taxon>
        <taxon>Deinococcus</taxon>
    </lineage>
</organism>
<dbReference type="AlphaFoldDB" id="E8U4C0"/>
<evidence type="ECO:0000259" key="1">
    <source>
        <dbReference type="Pfam" id="PF13460"/>
    </source>
</evidence>
<dbReference type="STRING" id="709986.Deima_0296"/>
<dbReference type="Gene3D" id="3.40.50.720">
    <property type="entry name" value="NAD(P)-binding Rossmann-like Domain"/>
    <property type="match status" value="1"/>
</dbReference>
<protein>
    <submittedName>
        <fullName evidence="2">NmrA family transcriptional regulator</fullName>
    </submittedName>
</protein>
<sequence precursor="true">MIAITGATGHLGRLTVQALLARGVPASDLVALVRDPAKAADLAAQGVQVRHADYHQPDTLRTALQGVQRLLLISSNDFNDRVGQHRHVIQAARDAGVTLLAYTSILNADTTPMLLAGDHQATETLIRESGLPFVFLRNGWYIENYTDSLAQTLAQGGMIGSAGEGRLTPAARQDYAEAAAAVLSTAGHEGQAYELGGDQALTLSDLAADISRVSGQPVTYTNMPVDEYTRTLMGFGLPEGTATVFADADAGIERGDLATNSGDLRRLIARPSTPAADVIRAALGAQ</sequence>
<dbReference type="Proteomes" id="UP000008635">
    <property type="component" value="Chromosome"/>
</dbReference>
<dbReference type="PANTHER" id="PTHR47129">
    <property type="entry name" value="QUINONE OXIDOREDUCTASE 2"/>
    <property type="match status" value="1"/>
</dbReference>
<keyword evidence="3" id="KW-1185">Reference proteome</keyword>
<proteinExistence type="predicted"/>
<dbReference type="CDD" id="cd05269">
    <property type="entry name" value="TMR_SDR_a"/>
    <property type="match status" value="1"/>
</dbReference>
<dbReference type="InterPro" id="IPR036291">
    <property type="entry name" value="NAD(P)-bd_dom_sf"/>
</dbReference>
<dbReference type="SUPFAM" id="SSF51735">
    <property type="entry name" value="NAD(P)-binding Rossmann-fold domains"/>
    <property type="match status" value="1"/>
</dbReference>
<dbReference type="PANTHER" id="PTHR47129:SF1">
    <property type="entry name" value="NMRA-LIKE DOMAIN-CONTAINING PROTEIN"/>
    <property type="match status" value="1"/>
</dbReference>
<reference evidence="3" key="2">
    <citation type="submission" date="2011-01" db="EMBL/GenBank/DDBJ databases">
        <title>The complete genome of Deinococcus maricopensis DSM 21211.</title>
        <authorList>
            <consortium name="US DOE Joint Genome Institute (JGI-PGF)"/>
            <person name="Lucas S."/>
            <person name="Copeland A."/>
            <person name="Lapidus A."/>
            <person name="Goodwin L."/>
            <person name="Pitluck S."/>
            <person name="Kyrpides N."/>
            <person name="Mavromatis K."/>
            <person name="Pagani I."/>
            <person name="Ivanova N."/>
            <person name="Ovchinnikova G."/>
            <person name="Zeytun A."/>
            <person name="Detter J.C."/>
            <person name="Han C."/>
            <person name="Land M."/>
            <person name="Hauser L."/>
            <person name="Markowitz V."/>
            <person name="Cheng J.-F."/>
            <person name="Hugenholtz P."/>
            <person name="Woyke T."/>
            <person name="Wu D."/>
            <person name="Pukall R."/>
            <person name="Gehrich-Schroeter G."/>
            <person name="Brambilla E."/>
            <person name="Klenk H.-P."/>
            <person name="Eisen J.A."/>
        </authorList>
    </citation>
    <scope>NUCLEOTIDE SEQUENCE [LARGE SCALE GENOMIC DNA]</scope>
    <source>
        <strain evidence="3">DSM 21211 / LMG 22137 / NRRL B-23946 / LB-34</strain>
    </source>
</reference>
<dbReference type="InterPro" id="IPR016040">
    <property type="entry name" value="NAD(P)-bd_dom"/>
</dbReference>
<reference evidence="2 3" key="1">
    <citation type="journal article" date="2011" name="Stand. Genomic Sci.">
        <title>Complete genome sequence of Deinococcus maricopensis type strain (LB-34).</title>
        <authorList>
            <person name="Pukall R."/>
            <person name="Zeytun A."/>
            <person name="Lucas S."/>
            <person name="Lapidus A."/>
            <person name="Hammon N."/>
            <person name="Deshpande S."/>
            <person name="Nolan M."/>
            <person name="Cheng J.F."/>
            <person name="Pitluck S."/>
            <person name="Liolios K."/>
            <person name="Pagani I."/>
            <person name="Mikhailova N."/>
            <person name="Ivanova N."/>
            <person name="Mavromatis K."/>
            <person name="Pati A."/>
            <person name="Tapia R."/>
            <person name="Han C."/>
            <person name="Goodwin L."/>
            <person name="Chen A."/>
            <person name="Palaniappan K."/>
            <person name="Land M."/>
            <person name="Hauser L."/>
            <person name="Chang Y.J."/>
            <person name="Jeffries C.D."/>
            <person name="Brambilla E.M."/>
            <person name="Rohde M."/>
            <person name="Goker M."/>
            <person name="Detter J.C."/>
            <person name="Woyke T."/>
            <person name="Bristow J."/>
            <person name="Eisen J.A."/>
            <person name="Markowitz V."/>
            <person name="Hugenholtz P."/>
            <person name="Kyrpides N.C."/>
            <person name="Klenk H.P."/>
        </authorList>
    </citation>
    <scope>NUCLEOTIDE SEQUENCE [LARGE SCALE GENOMIC DNA]</scope>
    <source>
        <strain evidence="3">DSM 21211 / LMG 22137 / NRRL B-23946 / LB-34</strain>
    </source>
</reference>
<dbReference type="Gene3D" id="3.90.25.10">
    <property type="entry name" value="UDP-galactose 4-epimerase, domain 1"/>
    <property type="match status" value="1"/>
</dbReference>
<dbReference type="OrthoDB" id="152510at2"/>